<gene>
    <name evidence="2" type="ORF">glysoja_049891</name>
</gene>
<evidence type="ECO:0000256" key="1">
    <source>
        <dbReference type="SAM" id="SignalP"/>
    </source>
</evidence>
<name>A0A0B2PL69_GLYSO</name>
<keyword evidence="1" id="KW-0732">Signal</keyword>
<dbReference type="Proteomes" id="UP000053555">
    <property type="component" value="Unassembled WGS sequence"/>
</dbReference>
<reference evidence="2" key="1">
    <citation type="submission" date="2014-07" db="EMBL/GenBank/DDBJ databases">
        <title>Identification of a novel salt tolerance gene in wild soybean by whole-genome sequencing.</title>
        <authorList>
            <person name="Lam H.-M."/>
            <person name="Qi X."/>
            <person name="Li M.-W."/>
            <person name="Liu X."/>
            <person name="Xie M."/>
            <person name="Ni M."/>
            <person name="Xu X."/>
        </authorList>
    </citation>
    <scope>NUCLEOTIDE SEQUENCE [LARGE SCALE GENOMIC DNA]</scope>
    <source>
        <tissue evidence="2">Root</tissue>
    </source>
</reference>
<accession>A0A0B2PL69</accession>
<sequence>MAALALALLLLAFSGTSSSGGTCVYPSSVRYVFVFDPPIIKLSSGLIC</sequence>
<proteinExistence type="predicted"/>
<dbReference type="EMBL" id="KN665068">
    <property type="protein sequence ID" value="KHN09865.1"/>
    <property type="molecule type" value="Genomic_DNA"/>
</dbReference>
<protein>
    <submittedName>
        <fullName evidence="2">Uncharacterized protein</fullName>
    </submittedName>
</protein>
<organism evidence="2">
    <name type="scientific">Glycine soja</name>
    <name type="common">Wild soybean</name>
    <dbReference type="NCBI Taxonomy" id="3848"/>
    <lineage>
        <taxon>Eukaryota</taxon>
        <taxon>Viridiplantae</taxon>
        <taxon>Streptophyta</taxon>
        <taxon>Embryophyta</taxon>
        <taxon>Tracheophyta</taxon>
        <taxon>Spermatophyta</taxon>
        <taxon>Magnoliopsida</taxon>
        <taxon>eudicotyledons</taxon>
        <taxon>Gunneridae</taxon>
        <taxon>Pentapetalae</taxon>
        <taxon>rosids</taxon>
        <taxon>fabids</taxon>
        <taxon>Fabales</taxon>
        <taxon>Fabaceae</taxon>
        <taxon>Papilionoideae</taxon>
        <taxon>50 kb inversion clade</taxon>
        <taxon>NPAAA clade</taxon>
        <taxon>indigoferoid/millettioid clade</taxon>
        <taxon>Phaseoleae</taxon>
        <taxon>Glycine</taxon>
        <taxon>Glycine subgen. Soja</taxon>
    </lineage>
</organism>
<feature type="chain" id="PRO_5002075557" evidence="1">
    <location>
        <begin position="19"/>
        <end position="48"/>
    </location>
</feature>
<feature type="signal peptide" evidence="1">
    <location>
        <begin position="1"/>
        <end position="18"/>
    </location>
</feature>
<evidence type="ECO:0000313" key="2">
    <source>
        <dbReference type="EMBL" id="KHN09865.1"/>
    </source>
</evidence>
<dbReference type="AlphaFoldDB" id="A0A0B2PL69"/>